<accession>A0A1X7UR16</accession>
<dbReference type="PROSITE" id="PS50144">
    <property type="entry name" value="MATH"/>
    <property type="match status" value="1"/>
</dbReference>
<keyword evidence="8 11" id="KW-0862">Zinc</keyword>
<dbReference type="SUPFAM" id="SSF49599">
    <property type="entry name" value="TRAF domain-like"/>
    <property type="match status" value="2"/>
</dbReference>
<evidence type="ECO:0008006" key="16">
    <source>
        <dbReference type="Google" id="ProtNLM"/>
    </source>
</evidence>
<dbReference type="InterPro" id="IPR013083">
    <property type="entry name" value="Znf_RING/FYVE/PHD"/>
</dbReference>
<dbReference type="GO" id="GO:0008270">
    <property type="term" value="F:zinc ion binding"/>
    <property type="evidence" value="ECO:0007669"/>
    <property type="project" value="UniProtKB-KW"/>
</dbReference>
<keyword evidence="10" id="KW-0175">Coiled coil</keyword>
<evidence type="ECO:0000259" key="13">
    <source>
        <dbReference type="PROSITE" id="PS50144"/>
    </source>
</evidence>
<evidence type="ECO:0000256" key="9">
    <source>
        <dbReference type="ARBA" id="ARBA00022843"/>
    </source>
</evidence>
<dbReference type="InParanoid" id="A0A1X7UR16"/>
<keyword evidence="3" id="KW-1017">Isopeptide bond</keyword>
<keyword evidence="6" id="KW-0677">Repeat</keyword>
<evidence type="ECO:0000256" key="4">
    <source>
        <dbReference type="ARBA" id="ARBA00022703"/>
    </source>
</evidence>
<proteinExistence type="predicted"/>
<keyword evidence="7 11" id="KW-0863">Zinc-finger</keyword>
<dbReference type="Gene3D" id="2.60.210.10">
    <property type="entry name" value="Apoptosis, Tumor Necrosis Factor Receptor Associated Protein 2, Chain A"/>
    <property type="match status" value="1"/>
</dbReference>
<evidence type="ECO:0000313" key="15">
    <source>
        <dbReference type="EnsemblMetazoa" id="Aqu2.1.30101_001"/>
    </source>
</evidence>
<dbReference type="PIRSF" id="PIRSF015614">
    <property type="entry name" value="TRAF"/>
    <property type="match status" value="1"/>
</dbReference>
<evidence type="ECO:0000256" key="1">
    <source>
        <dbReference type="ARBA" id="ARBA00004496"/>
    </source>
</evidence>
<dbReference type="PANTHER" id="PTHR10131:SF94">
    <property type="entry name" value="TNF RECEPTOR-ASSOCIATED FACTOR 4"/>
    <property type="match status" value="1"/>
</dbReference>
<feature type="domain" description="RING-type" evidence="12">
    <location>
        <begin position="25"/>
        <end position="63"/>
    </location>
</feature>
<dbReference type="InterPro" id="IPR002083">
    <property type="entry name" value="MATH/TRAF_dom"/>
</dbReference>
<feature type="domain" description="MATH" evidence="13">
    <location>
        <begin position="257"/>
        <end position="401"/>
    </location>
</feature>
<evidence type="ECO:0000256" key="2">
    <source>
        <dbReference type="ARBA" id="ARBA00022490"/>
    </source>
</evidence>
<dbReference type="EnsemblMetazoa" id="Aqu2.1.30101_001">
    <property type="protein sequence ID" value="Aqu2.1.30101_001"/>
    <property type="gene ID" value="Aqu2.1.30101"/>
</dbReference>
<evidence type="ECO:0000256" key="5">
    <source>
        <dbReference type="ARBA" id="ARBA00022723"/>
    </source>
</evidence>
<name>A0A1X7UR16_AMPQE</name>
<dbReference type="STRING" id="400682.A0A1X7UR16"/>
<evidence type="ECO:0000256" key="11">
    <source>
        <dbReference type="PROSITE-ProRule" id="PRU00207"/>
    </source>
</evidence>
<dbReference type="InterPro" id="IPR049342">
    <property type="entry name" value="TRAF1-6_MATH_dom"/>
</dbReference>
<evidence type="ECO:0000256" key="10">
    <source>
        <dbReference type="ARBA" id="ARBA00023054"/>
    </source>
</evidence>
<keyword evidence="9" id="KW-0832">Ubl conjugation</keyword>
<dbReference type="Gene3D" id="3.30.40.10">
    <property type="entry name" value="Zinc/RING finger domain, C3HC4 (zinc finger)"/>
    <property type="match status" value="2"/>
</dbReference>
<dbReference type="GO" id="GO:0006915">
    <property type="term" value="P:apoptotic process"/>
    <property type="evidence" value="ECO:0007669"/>
    <property type="project" value="UniProtKB-KW"/>
</dbReference>
<dbReference type="InterPro" id="IPR008974">
    <property type="entry name" value="TRAF-like"/>
</dbReference>
<keyword evidence="5 11" id="KW-0479">Metal-binding</keyword>
<dbReference type="AlphaFoldDB" id="A0A1X7UR16"/>
<dbReference type="PANTHER" id="PTHR10131">
    <property type="entry name" value="TNF RECEPTOR ASSOCIATED FACTOR"/>
    <property type="match status" value="1"/>
</dbReference>
<evidence type="ECO:0000256" key="7">
    <source>
        <dbReference type="ARBA" id="ARBA00022771"/>
    </source>
</evidence>
<organism evidence="15">
    <name type="scientific">Amphimedon queenslandica</name>
    <name type="common">Sponge</name>
    <dbReference type="NCBI Taxonomy" id="400682"/>
    <lineage>
        <taxon>Eukaryota</taxon>
        <taxon>Metazoa</taxon>
        <taxon>Porifera</taxon>
        <taxon>Demospongiae</taxon>
        <taxon>Heteroscleromorpha</taxon>
        <taxon>Haplosclerida</taxon>
        <taxon>Niphatidae</taxon>
        <taxon>Amphimedon</taxon>
    </lineage>
</organism>
<dbReference type="FunFam" id="2.60.210.10:FF:000001">
    <property type="entry name" value="TNF receptor-associated factor"/>
    <property type="match status" value="1"/>
</dbReference>
<feature type="domain" description="TRAF-type" evidence="14">
    <location>
        <begin position="111"/>
        <end position="157"/>
    </location>
</feature>
<evidence type="ECO:0000259" key="12">
    <source>
        <dbReference type="PROSITE" id="PS50089"/>
    </source>
</evidence>
<keyword evidence="2" id="KW-0963">Cytoplasm</keyword>
<comment type="subcellular location">
    <subcellularLocation>
        <location evidence="1">Cytoplasm</location>
    </subcellularLocation>
</comment>
<dbReference type="InterPro" id="IPR017907">
    <property type="entry name" value="Znf_RING_CS"/>
</dbReference>
<reference evidence="15" key="1">
    <citation type="submission" date="2017-05" db="UniProtKB">
        <authorList>
            <consortium name="EnsemblMetazoa"/>
        </authorList>
    </citation>
    <scope>IDENTIFICATION</scope>
</reference>
<dbReference type="OrthoDB" id="5947827at2759"/>
<dbReference type="InterPro" id="IPR012227">
    <property type="entry name" value="TNF_rcpt-assoc_TRAF_met"/>
</dbReference>
<evidence type="ECO:0000256" key="8">
    <source>
        <dbReference type="ARBA" id="ARBA00022833"/>
    </source>
</evidence>
<evidence type="ECO:0000259" key="14">
    <source>
        <dbReference type="PROSITE" id="PS50145"/>
    </source>
</evidence>
<dbReference type="Pfam" id="PF21355">
    <property type="entry name" value="TRAF-mep_MATH"/>
    <property type="match status" value="1"/>
</dbReference>
<evidence type="ECO:0000256" key="6">
    <source>
        <dbReference type="ARBA" id="ARBA00022737"/>
    </source>
</evidence>
<dbReference type="InterPro" id="IPR001293">
    <property type="entry name" value="Znf_TRAF"/>
</dbReference>
<protein>
    <recommendedName>
        <fullName evidence="16">TNF receptor-associated factor</fullName>
    </recommendedName>
</protein>
<dbReference type="SUPFAM" id="SSF57850">
    <property type="entry name" value="RING/U-box"/>
    <property type="match status" value="1"/>
</dbReference>
<dbReference type="GO" id="GO:0042981">
    <property type="term" value="P:regulation of apoptotic process"/>
    <property type="evidence" value="ECO:0007669"/>
    <property type="project" value="InterPro"/>
</dbReference>
<dbReference type="InterPro" id="IPR001841">
    <property type="entry name" value="Znf_RING"/>
</dbReference>
<sequence length="419" mass="47425">MNICTKIKSNLLLLNDDRRILDYVCPKCDNILGDPAKTSCGHWLCKGCAEELVKRNAACCVCETDLVDGDGEIQFTPDKFLREEICSLFIKCPNNKFGCGWVDTIGALSEHVSCCMHRKQECPHCNEDFAMTEYQPHVDECPKMMVTCPLKDHGCKETNEMTKEECINHVSSKDGLFDHVVMMVAALSSLPTNPLKPESLESFAIEDGVRGAIESFVTIIAELIAEITKKDSQIRILEDKVAQLETITMSFCYGNFDGSMVWKIPQFSQRMDDARTGKYTSIFSLPFSSSRNGYKMCLRLYILGDGIGKGTHMSLFFVVMKGEYDALLQWPFTHKVTFKLINQCGKRDAVQAFQPDPLSSSFQKPKSDMNVASGCPRFVSKNELMEGGFIVDDTIFIKVKLYRAYRHKMTQKHKRQIDY</sequence>
<dbReference type="PROSITE" id="PS00518">
    <property type="entry name" value="ZF_RING_1"/>
    <property type="match status" value="1"/>
</dbReference>
<dbReference type="GO" id="GO:0005737">
    <property type="term" value="C:cytoplasm"/>
    <property type="evidence" value="ECO:0007669"/>
    <property type="project" value="UniProtKB-SubCell"/>
</dbReference>
<dbReference type="PROSITE" id="PS50145">
    <property type="entry name" value="ZF_TRAF"/>
    <property type="match status" value="1"/>
</dbReference>
<dbReference type="PROSITE" id="PS50089">
    <property type="entry name" value="ZF_RING_2"/>
    <property type="match status" value="1"/>
</dbReference>
<dbReference type="GO" id="GO:0007165">
    <property type="term" value="P:signal transduction"/>
    <property type="evidence" value="ECO:0007669"/>
    <property type="project" value="InterPro"/>
</dbReference>
<dbReference type="GO" id="GO:0043122">
    <property type="term" value="P:regulation of canonical NF-kappaB signal transduction"/>
    <property type="evidence" value="ECO:0007669"/>
    <property type="project" value="TreeGrafter"/>
</dbReference>
<keyword evidence="4" id="KW-0053">Apoptosis</keyword>
<evidence type="ECO:0000256" key="3">
    <source>
        <dbReference type="ARBA" id="ARBA00022499"/>
    </source>
</evidence>
<dbReference type="eggNOG" id="KOG0297">
    <property type="taxonomic scope" value="Eukaryota"/>
</dbReference>
<dbReference type="SMART" id="SM00061">
    <property type="entry name" value="MATH"/>
    <property type="match status" value="1"/>
</dbReference>
<feature type="zinc finger region" description="TRAF-type" evidence="11">
    <location>
        <begin position="111"/>
        <end position="157"/>
    </location>
</feature>